<name>A0A431VJ90_9PROT</name>
<protein>
    <submittedName>
        <fullName evidence="8">Outer membrane protein assembly factor</fullName>
    </submittedName>
</protein>
<dbReference type="Pfam" id="PF07244">
    <property type="entry name" value="POTRA"/>
    <property type="match status" value="1"/>
</dbReference>
<accession>A0A431VJ90</accession>
<feature type="domain" description="POTRA" evidence="7">
    <location>
        <begin position="232"/>
        <end position="305"/>
    </location>
</feature>
<comment type="caution">
    <text evidence="8">The sequence shown here is derived from an EMBL/GenBank/DDBJ whole genome shotgun (WGS) entry which is preliminary data.</text>
</comment>
<feature type="domain" description="Bacterial surface antigen (D15)" evidence="6">
    <location>
        <begin position="332"/>
        <end position="644"/>
    </location>
</feature>
<dbReference type="OrthoDB" id="9769707at2"/>
<keyword evidence="3" id="KW-0472">Membrane</keyword>
<dbReference type="Proteomes" id="UP000277007">
    <property type="component" value="Unassembled WGS sequence"/>
</dbReference>
<dbReference type="Pfam" id="PF01103">
    <property type="entry name" value="Omp85"/>
    <property type="match status" value="1"/>
</dbReference>
<evidence type="ECO:0000259" key="7">
    <source>
        <dbReference type="Pfam" id="PF07244"/>
    </source>
</evidence>
<organism evidence="8 9">
    <name type="scientific">Azospirillum griseum</name>
    <dbReference type="NCBI Taxonomy" id="2496639"/>
    <lineage>
        <taxon>Bacteria</taxon>
        <taxon>Pseudomonadati</taxon>
        <taxon>Pseudomonadota</taxon>
        <taxon>Alphaproteobacteria</taxon>
        <taxon>Rhodospirillales</taxon>
        <taxon>Azospirillaceae</taxon>
        <taxon>Azospirillum</taxon>
    </lineage>
</organism>
<evidence type="ECO:0000256" key="2">
    <source>
        <dbReference type="ARBA" id="ARBA00022452"/>
    </source>
</evidence>
<feature type="signal peptide" evidence="5">
    <location>
        <begin position="1"/>
        <end position="27"/>
    </location>
</feature>
<dbReference type="InterPro" id="IPR039910">
    <property type="entry name" value="D15-like"/>
</dbReference>
<proteinExistence type="predicted"/>
<dbReference type="InterPro" id="IPR000184">
    <property type="entry name" value="Bac_surfAg_D15"/>
</dbReference>
<dbReference type="AlphaFoldDB" id="A0A431VJ90"/>
<dbReference type="GO" id="GO:0019867">
    <property type="term" value="C:outer membrane"/>
    <property type="evidence" value="ECO:0007669"/>
    <property type="project" value="InterPro"/>
</dbReference>
<keyword evidence="2" id="KW-1134">Transmembrane beta strand</keyword>
<dbReference type="PANTHER" id="PTHR12815:SF42">
    <property type="entry name" value="BACTERIAL SURFACE ANTIGEN (D15) DOMAIN-CONTAINING PROTEIN"/>
    <property type="match status" value="1"/>
</dbReference>
<sequence>MTRTALFRHVLPPLLAAGLALGAPVRAQDGTAAGQADPVADTQENGQAGTPQPRAPYRVVIEGVEDDGLRDTLTQASALVGLVEDPPPTLAGLERRADSDRERLQTVLRSTGRYDGRIDTRVEVGRDGQPASVTVTVTPGPLYHVKTVTRALLVNGAALTGPAADSLLGEPKLKAGDPAEGQRVVDAETALLDRLRARGYAFARMGDRRVLVDHTDRSMDVAWRVALGPLVRTGAVRVSGLERVDEGVVRRRLDLPAGAVHDPAALDRARQDLAKLEVFDTVRVRLDEQPGPDGVTPVVVAVTERKPRVIGGGVSYSTAEGVGAQAYWGHRNLFGGAEKLRVGLEVGRVAGSSGGTSSRSSSVVKNLPDLRFNLSFRKPDFLAVHQTLQIEALVASEQPPAYSRIATQVSATLDRPLTERLSLSYGLTAERGRVETAARTYQTFYAGAPFALAWNRTNDPLNPTEGERGTLRLTPWIPMTGAERRPFLALQATGSVYYDLAQDGRYVAAARVGLGSLLGGLLDRVSPDHRFYAGGGGSVRGYGFQKAGPRSAAGEPTGGRSLAELGVELRIKVTDSIGLVPFLDAGAVSDRLYPAFTSGLRVGAGLGARYYTDFGPLRLDLGVPLNAPKGDARWQLYLSLGQAF</sequence>
<dbReference type="RefSeq" id="WP_126615083.1">
    <property type="nucleotide sequence ID" value="NZ_JBHUCY010000077.1"/>
</dbReference>
<gene>
    <name evidence="8" type="ORF">EJ903_11050</name>
</gene>
<evidence type="ECO:0000313" key="8">
    <source>
        <dbReference type="EMBL" id="RTR20644.1"/>
    </source>
</evidence>
<evidence type="ECO:0000256" key="1">
    <source>
        <dbReference type="ARBA" id="ARBA00004370"/>
    </source>
</evidence>
<feature type="chain" id="PRO_5019314754" evidence="5">
    <location>
        <begin position="28"/>
        <end position="644"/>
    </location>
</feature>
<evidence type="ECO:0000256" key="4">
    <source>
        <dbReference type="SAM" id="MobiDB-lite"/>
    </source>
</evidence>
<reference evidence="8 9" key="1">
    <citation type="submission" date="2018-12" db="EMBL/GenBank/DDBJ databases">
        <authorList>
            <person name="Yang Y."/>
        </authorList>
    </citation>
    <scope>NUCLEOTIDE SEQUENCE [LARGE SCALE GENOMIC DNA]</scope>
    <source>
        <strain evidence="8 9">L-25-5w-1</strain>
    </source>
</reference>
<dbReference type="PANTHER" id="PTHR12815">
    <property type="entry name" value="SORTING AND ASSEMBLY MACHINERY SAMM50 PROTEIN FAMILY MEMBER"/>
    <property type="match status" value="1"/>
</dbReference>
<comment type="subcellular location">
    <subcellularLocation>
        <location evidence="1">Membrane</location>
    </subcellularLocation>
</comment>
<feature type="region of interest" description="Disordered" evidence="4">
    <location>
        <begin position="29"/>
        <end position="54"/>
    </location>
</feature>
<dbReference type="InterPro" id="IPR010827">
    <property type="entry name" value="BamA/TamA_POTRA"/>
</dbReference>
<dbReference type="Gene3D" id="3.10.20.310">
    <property type="entry name" value="membrane protein fhac"/>
    <property type="match status" value="1"/>
</dbReference>
<dbReference type="EMBL" id="RXMA01000008">
    <property type="protein sequence ID" value="RTR20644.1"/>
    <property type="molecule type" value="Genomic_DNA"/>
</dbReference>
<keyword evidence="5" id="KW-0732">Signal</keyword>
<evidence type="ECO:0000259" key="6">
    <source>
        <dbReference type="Pfam" id="PF01103"/>
    </source>
</evidence>
<evidence type="ECO:0000256" key="5">
    <source>
        <dbReference type="SAM" id="SignalP"/>
    </source>
</evidence>
<evidence type="ECO:0000313" key="9">
    <source>
        <dbReference type="Proteomes" id="UP000277007"/>
    </source>
</evidence>
<keyword evidence="2" id="KW-0812">Transmembrane</keyword>
<keyword evidence="9" id="KW-1185">Reference proteome</keyword>
<dbReference type="Gene3D" id="2.40.160.50">
    <property type="entry name" value="membrane protein fhac: a member of the omp85/tpsb transporter family"/>
    <property type="match status" value="1"/>
</dbReference>
<evidence type="ECO:0000256" key="3">
    <source>
        <dbReference type="ARBA" id="ARBA00023136"/>
    </source>
</evidence>